<accession>A0A1G6RSR2</accession>
<dbReference type="EMBL" id="SOEF01000043">
    <property type="protein sequence ID" value="TDX37097.1"/>
    <property type="molecule type" value="Genomic_DNA"/>
</dbReference>
<dbReference type="Pfam" id="PF01797">
    <property type="entry name" value="Y1_Tnp"/>
    <property type="match status" value="1"/>
</dbReference>
<dbReference type="InterPro" id="IPR002686">
    <property type="entry name" value="Transposase_17"/>
</dbReference>
<proteinExistence type="predicted"/>
<evidence type="ECO:0000313" key="14">
    <source>
        <dbReference type="Proteomes" id="UP000295758"/>
    </source>
</evidence>
<dbReference type="EMBL" id="SOAA01000003">
    <property type="protein sequence ID" value="TDS34032.1"/>
    <property type="molecule type" value="Genomic_DNA"/>
</dbReference>
<dbReference type="PANTHER" id="PTHR34322:SF2">
    <property type="entry name" value="TRANSPOSASE IS200-LIKE DOMAIN-CONTAINING PROTEIN"/>
    <property type="match status" value="1"/>
</dbReference>
<evidence type="ECO:0000313" key="3">
    <source>
        <dbReference type="EMBL" id="SDD07463.1"/>
    </source>
</evidence>
<evidence type="ECO:0000313" key="5">
    <source>
        <dbReference type="EMBL" id="SDI41878.1"/>
    </source>
</evidence>
<evidence type="ECO:0000313" key="13">
    <source>
        <dbReference type="Proteomes" id="UP000295472"/>
    </source>
</evidence>
<dbReference type="SMART" id="SM01321">
    <property type="entry name" value="Y1_Tnp"/>
    <property type="match status" value="1"/>
</dbReference>
<evidence type="ECO:0000313" key="15">
    <source>
        <dbReference type="Proteomes" id="UP000324896"/>
    </source>
</evidence>
<dbReference type="STRING" id="54121.SAMN04515653_1081"/>
<dbReference type="Proteomes" id="UP000324896">
    <property type="component" value="Unassembled WGS sequence"/>
</dbReference>
<dbReference type="OrthoDB" id="9788881at2"/>
<dbReference type="EMBL" id="FMYT01000025">
    <property type="protein sequence ID" value="SDD07463.1"/>
    <property type="molecule type" value="Genomic_DNA"/>
</dbReference>
<dbReference type="EMBL" id="FNBJ01000034">
    <property type="protein sequence ID" value="SDF95631.1"/>
    <property type="molecule type" value="Genomic_DNA"/>
</dbReference>
<evidence type="ECO:0000313" key="11">
    <source>
        <dbReference type="Proteomes" id="UP000199519"/>
    </source>
</evidence>
<dbReference type="InterPro" id="IPR036515">
    <property type="entry name" value="Transposase_17_sf"/>
</dbReference>
<evidence type="ECO:0000313" key="8">
    <source>
        <dbReference type="EMBL" id="TDX37097.1"/>
    </source>
</evidence>
<dbReference type="SUPFAM" id="SSF143422">
    <property type="entry name" value="Transposase IS200-like"/>
    <property type="match status" value="1"/>
</dbReference>
<organism evidence="3 15">
    <name type="scientific">Halanaerobium congolense</name>
    <dbReference type="NCBI Taxonomy" id="54121"/>
    <lineage>
        <taxon>Bacteria</taxon>
        <taxon>Bacillati</taxon>
        <taxon>Bacillota</taxon>
        <taxon>Clostridia</taxon>
        <taxon>Halanaerobiales</taxon>
        <taxon>Halanaerobiaceae</taxon>
        <taxon>Halanaerobium</taxon>
    </lineage>
</organism>
<dbReference type="Proteomes" id="UP000295472">
    <property type="component" value="Unassembled WGS sequence"/>
</dbReference>
<dbReference type="EMBL" id="FOHG01000006">
    <property type="protein sequence ID" value="SES78441.1"/>
    <property type="molecule type" value="Genomic_DNA"/>
</dbReference>
<evidence type="ECO:0000313" key="10">
    <source>
        <dbReference type="Proteomes" id="UP000198945"/>
    </source>
</evidence>
<dbReference type="EMBL" id="FNEH01000006">
    <property type="protein sequence ID" value="SDI41878.1"/>
    <property type="molecule type" value="Genomic_DNA"/>
</dbReference>
<dbReference type="EMBL" id="QICM01000043">
    <property type="protein sequence ID" value="PXV61837.1"/>
    <property type="molecule type" value="Genomic_DNA"/>
</dbReference>
<dbReference type="AlphaFoldDB" id="A0A1G6RSR2"/>
<keyword evidence="11" id="KW-1185">Reference proteome</keyword>
<evidence type="ECO:0000313" key="4">
    <source>
        <dbReference type="EMBL" id="SDF95631.1"/>
    </source>
</evidence>
<protein>
    <submittedName>
        <fullName evidence="3">REP element-mobilizing transposase RayT</fullName>
    </submittedName>
</protein>
<reference evidence="2 12" key="3">
    <citation type="submission" date="2018-04" db="EMBL/GenBank/DDBJ databases">
        <title>Subsurface microbial communities from deep shales in Ohio and West Virginia, USA.</title>
        <authorList>
            <person name="Wrighton K."/>
        </authorList>
    </citation>
    <scope>NUCLEOTIDE SEQUENCE [LARGE SCALE GENOMIC DNA]</scope>
    <source>
        <strain evidence="8 13">DSMZ 11287</strain>
        <strain evidence="2 12">MSL28</strain>
    </source>
</reference>
<reference evidence="5 10" key="1">
    <citation type="submission" date="2016-10" db="EMBL/GenBank/DDBJ databases">
        <authorList>
            <person name="de Groot N.N."/>
        </authorList>
    </citation>
    <scope>NUCLEOTIDE SEQUENCE [LARGE SCALE GENOMIC DNA]</scope>
    <source>
        <strain evidence="5 10">WG7</strain>
    </source>
</reference>
<dbReference type="Proteomes" id="UP000199519">
    <property type="component" value="Unassembled WGS sequence"/>
</dbReference>
<dbReference type="GO" id="GO:0003677">
    <property type="term" value="F:DNA binding"/>
    <property type="evidence" value="ECO:0007669"/>
    <property type="project" value="InterPro"/>
</dbReference>
<reference evidence="9 11" key="2">
    <citation type="submission" date="2016-10" db="EMBL/GenBank/DDBJ databases">
        <authorList>
            <person name="Varghese N."/>
            <person name="Submissions S."/>
        </authorList>
    </citation>
    <scope>NUCLEOTIDE SEQUENCE [LARGE SCALE GENOMIC DNA]</scope>
    <source>
        <strain evidence="3 15">WG10</strain>
        <strain evidence="4 11">WG2</strain>
        <strain evidence="6 9">WG5</strain>
    </source>
</reference>
<gene>
    <name evidence="7" type="ORF">BY453_103192</name>
    <name evidence="8" type="ORF">C7954_1432</name>
    <name evidence="2" type="ORF">C8C78_1432</name>
    <name evidence="3" type="ORF">SAMN04488597_1253</name>
    <name evidence="4" type="ORF">SAMN04488598_1343</name>
    <name evidence="6" type="ORF">SAMN04515652_1063</name>
    <name evidence="5" type="ORF">SAMN04515654_1061</name>
</gene>
<evidence type="ECO:0000313" key="2">
    <source>
        <dbReference type="EMBL" id="PXV61837.1"/>
    </source>
</evidence>
<evidence type="ECO:0000313" key="7">
    <source>
        <dbReference type="EMBL" id="TDS34032.1"/>
    </source>
</evidence>
<dbReference type="Proteomes" id="UP000247389">
    <property type="component" value="Unassembled WGS sequence"/>
</dbReference>
<reference evidence="7 14" key="4">
    <citation type="submission" date="2019-03" db="EMBL/GenBank/DDBJ databases">
        <title>Deep subsurface shale carbon reservoir microbial communities from Ohio and West Virginia, USA.</title>
        <authorList>
            <person name="Wrighton K."/>
        </authorList>
    </citation>
    <scope>NUCLEOTIDE SEQUENCE [LARGE SCALE GENOMIC DNA]</scope>
    <source>
        <strain evidence="7 14">UTICA-S4D12</strain>
    </source>
</reference>
<feature type="domain" description="Transposase IS200-like" evidence="1">
    <location>
        <begin position="9"/>
        <end position="123"/>
    </location>
</feature>
<evidence type="ECO:0000313" key="12">
    <source>
        <dbReference type="Proteomes" id="UP000247389"/>
    </source>
</evidence>
<dbReference type="Proteomes" id="UP000295758">
    <property type="component" value="Unassembled WGS sequence"/>
</dbReference>
<dbReference type="PANTHER" id="PTHR34322">
    <property type="entry name" value="TRANSPOSASE, Y1_TNP DOMAIN-CONTAINING"/>
    <property type="match status" value="1"/>
</dbReference>
<evidence type="ECO:0000313" key="9">
    <source>
        <dbReference type="Proteomes" id="UP000198612"/>
    </source>
</evidence>
<evidence type="ECO:0000313" key="6">
    <source>
        <dbReference type="EMBL" id="SES78441.1"/>
    </source>
</evidence>
<dbReference type="RefSeq" id="WP_073160636.1">
    <property type="nucleotide sequence ID" value="NZ_FMYT01000025.1"/>
</dbReference>
<dbReference type="Gene3D" id="3.30.70.1290">
    <property type="entry name" value="Transposase IS200-like"/>
    <property type="match status" value="1"/>
</dbReference>
<dbReference type="GO" id="GO:0006313">
    <property type="term" value="P:DNA transposition"/>
    <property type="evidence" value="ECO:0007669"/>
    <property type="project" value="InterPro"/>
</dbReference>
<dbReference type="GO" id="GO:0004803">
    <property type="term" value="F:transposase activity"/>
    <property type="evidence" value="ECO:0007669"/>
    <property type="project" value="InterPro"/>
</dbReference>
<evidence type="ECO:0000259" key="1">
    <source>
        <dbReference type="SMART" id="SM01321"/>
    </source>
</evidence>
<dbReference type="Proteomes" id="UP000198612">
    <property type="component" value="Unassembled WGS sequence"/>
</dbReference>
<name>A0A1G6RSR2_9FIRM</name>
<dbReference type="GeneID" id="57013826"/>
<dbReference type="Proteomes" id="UP000198945">
    <property type="component" value="Unassembled WGS sequence"/>
</dbReference>
<sequence length="192" mass="23291">MPRKNRVWYPGAIYHIVSRGNRQGHLFRDNRDYTFYLEILKKIKEECNYSLLSYCLMTNHIHLQIKTEKDPIWKIMHRINLFYARYFNYKYDLKGHVFQGRYHSKVIEDDFYNIGVSRYIHLNPVEASIVENADEYNRSSYPIYLAQKDSELVETDHILNFFENNCNLYKKFVESNEINKELDKEIKLEIDL</sequence>